<comment type="caution">
    <text evidence="3">The sequence shown here is derived from an EMBL/GenBank/DDBJ whole genome shotgun (WGS) entry which is preliminary data.</text>
</comment>
<name>A0A9N9VVT1_9HYPO</name>
<evidence type="ECO:0000256" key="1">
    <source>
        <dbReference type="SAM" id="MobiDB-lite"/>
    </source>
</evidence>
<reference evidence="4" key="1">
    <citation type="submission" date="2019-06" db="EMBL/GenBank/DDBJ databases">
        <authorList>
            <person name="Broberg M."/>
        </authorList>
    </citation>
    <scope>NUCLEOTIDE SEQUENCE [LARGE SCALE GENOMIC DNA]</scope>
</reference>
<organism evidence="3 4">
    <name type="scientific">Clonostachys solani</name>
    <dbReference type="NCBI Taxonomy" id="160281"/>
    <lineage>
        <taxon>Eukaryota</taxon>
        <taxon>Fungi</taxon>
        <taxon>Dikarya</taxon>
        <taxon>Ascomycota</taxon>
        <taxon>Pezizomycotina</taxon>
        <taxon>Sordariomycetes</taxon>
        <taxon>Hypocreomycetidae</taxon>
        <taxon>Hypocreales</taxon>
        <taxon>Bionectriaceae</taxon>
        <taxon>Clonostachys</taxon>
    </lineage>
</organism>
<dbReference type="Proteomes" id="UP000775872">
    <property type="component" value="Unassembled WGS sequence"/>
</dbReference>
<sequence>MVPKVALLPTLLYTFCYLATTYVRASSSKVDIPDKKTSLCHLFQFKLRRASASEQAAIGKYSMASTEPPETTQHEDSMAANGPDRIREQEQFTLLSQKINDQADALPSPAMDIFSRHLRTVRITQLAPEPLSDIFGYFQHPALHENRINMDCINARFPRDHFQALKSLRLTCSLFNQIATPLLLPNLRVQVGKPSLDRIQAIAKNSLLSAGLRGIQVHMGYRFKTLALDETEFFSYQRGHVNQLLNYHAMFLKHWIDKATGDGTGQALLWSDERFTMLERIRACVLACDRYLGREALSTPRISSLPYDALPELLKEPVNDELVAEYQKVLYQAHQDYRVGGSNSTLYLQTKTKLLDG</sequence>
<accession>A0A9N9VVT1</accession>
<keyword evidence="2" id="KW-0732">Signal</keyword>
<proteinExistence type="predicted"/>
<evidence type="ECO:0000313" key="3">
    <source>
        <dbReference type="EMBL" id="CAH0037978.1"/>
    </source>
</evidence>
<feature type="signal peptide" evidence="2">
    <location>
        <begin position="1"/>
        <end position="25"/>
    </location>
</feature>
<evidence type="ECO:0008006" key="5">
    <source>
        <dbReference type="Google" id="ProtNLM"/>
    </source>
</evidence>
<evidence type="ECO:0000313" key="4">
    <source>
        <dbReference type="Proteomes" id="UP000775872"/>
    </source>
</evidence>
<reference evidence="3 4" key="2">
    <citation type="submission" date="2021-10" db="EMBL/GenBank/DDBJ databases">
        <authorList>
            <person name="Piombo E."/>
        </authorList>
    </citation>
    <scope>NUCLEOTIDE SEQUENCE [LARGE SCALE GENOMIC DNA]</scope>
</reference>
<keyword evidence="4" id="KW-1185">Reference proteome</keyword>
<dbReference type="EMBL" id="CABFOC020000002">
    <property type="protein sequence ID" value="CAH0037978.1"/>
    <property type="molecule type" value="Genomic_DNA"/>
</dbReference>
<feature type="region of interest" description="Disordered" evidence="1">
    <location>
        <begin position="58"/>
        <end position="80"/>
    </location>
</feature>
<gene>
    <name evidence="3" type="ORF">CSOL1703_00003131</name>
</gene>
<dbReference type="OrthoDB" id="3759773at2759"/>
<evidence type="ECO:0000256" key="2">
    <source>
        <dbReference type="SAM" id="SignalP"/>
    </source>
</evidence>
<protein>
    <recommendedName>
        <fullName evidence="5">F-box domain-containing protein</fullName>
    </recommendedName>
</protein>
<dbReference type="AlphaFoldDB" id="A0A9N9VVT1"/>
<feature type="chain" id="PRO_5040140811" description="F-box domain-containing protein" evidence="2">
    <location>
        <begin position="26"/>
        <end position="357"/>
    </location>
</feature>